<dbReference type="PROSITE" id="PS50157">
    <property type="entry name" value="ZINC_FINGER_C2H2_2"/>
    <property type="match status" value="1"/>
</dbReference>
<dbReference type="AlphaFoldDB" id="A0A9N9ITC8"/>
<organism evidence="3 4">
    <name type="scientific">Racocetra fulgida</name>
    <dbReference type="NCBI Taxonomy" id="60492"/>
    <lineage>
        <taxon>Eukaryota</taxon>
        <taxon>Fungi</taxon>
        <taxon>Fungi incertae sedis</taxon>
        <taxon>Mucoromycota</taxon>
        <taxon>Glomeromycotina</taxon>
        <taxon>Glomeromycetes</taxon>
        <taxon>Diversisporales</taxon>
        <taxon>Gigasporaceae</taxon>
        <taxon>Racocetra</taxon>
    </lineage>
</organism>
<accession>A0A9N9ITC8</accession>
<evidence type="ECO:0000256" key="1">
    <source>
        <dbReference type="PROSITE-ProRule" id="PRU00042"/>
    </source>
</evidence>
<dbReference type="PROSITE" id="PS00028">
    <property type="entry name" value="ZINC_FINGER_C2H2_1"/>
    <property type="match status" value="1"/>
</dbReference>
<comment type="caution">
    <text evidence="3">The sequence shown here is derived from an EMBL/GenBank/DDBJ whole genome shotgun (WGS) entry which is preliminary data.</text>
</comment>
<protein>
    <submittedName>
        <fullName evidence="3">13130_t:CDS:1</fullName>
    </submittedName>
</protein>
<keyword evidence="1" id="KW-0863">Zinc-finger</keyword>
<evidence type="ECO:0000313" key="3">
    <source>
        <dbReference type="EMBL" id="CAG8750535.1"/>
    </source>
</evidence>
<keyword evidence="1" id="KW-0479">Metal-binding</keyword>
<proteinExistence type="predicted"/>
<gene>
    <name evidence="3" type="ORF">RFULGI_LOCUS13562</name>
</gene>
<dbReference type="GO" id="GO:0008270">
    <property type="term" value="F:zinc ion binding"/>
    <property type="evidence" value="ECO:0007669"/>
    <property type="project" value="UniProtKB-KW"/>
</dbReference>
<feature type="domain" description="C2H2-type" evidence="2">
    <location>
        <begin position="8"/>
        <end position="36"/>
    </location>
</feature>
<reference evidence="3" key="1">
    <citation type="submission" date="2021-06" db="EMBL/GenBank/DDBJ databases">
        <authorList>
            <person name="Kallberg Y."/>
            <person name="Tangrot J."/>
            <person name="Rosling A."/>
        </authorList>
    </citation>
    <scope>NUCLEOTIDE SEQUENCE</scope>
    <source>
        <strain evidence="3">IN212</strain>
    </source>
</reference>
<keyword evidence="4" id="KW-1185">Reference proteome</keyword>
<evidence type="ECO:0000313" key="4">
    <source>
        <dbReference type="Proteomes" id="UP000789396"/>
    </source>
</evidence>
<keyword evidence="1" id="KW-0862">Zinc</keyword>
<dbReference type="Gene3D" id="3.30.160.60">
    <property type="entry name" value="Classic Zinc Finger"/>
    <property type="match status" value="1"/>
</dbReference>
<feature type="non-terminal residue" evidence="3">
    <location>
        <position position="62"/>
    </location>
</feature>
<sequence>MSALTYKLKCLTCQKEFKTNRGFSRHNNTIHKLNKLSVEQKKIPVSIIANIKGDIVYSIHRR</sequence>
<evidence type="ECO:0000259" key="2">
    <source>
        <dbReference type="PROSITE" id="PS50157"/>
    </source>
</evidence>
<dbReference type="SUPFAM" id="SSF57667">
    <property type="entry name" value="beta-beta-alpha zinc fingers"/>
    <property type="match status" value="1"/>
</dbReference>
<dbReference type="InterPro" id="IPR013087">
    <property type="entry name" value="Znf_C2H2_type"/>
</dbReference>
<dbReference type="Proteomes" id="UP000789396">
    <property type="component" value="Unassembled WGS sequence"/>
</dbReference>
<dbReference type="InterPro" id="IPR036236">
    <property type="entry name" value="Znf_C2H2_sf"/>
</dbReference>
<dbReference type="EMBL" id="CAJVPZ010036114">
    <property type="protein sequence ID" value="CAG8750535.1"/>
    <property type="molecule type" value="Genomic_DNA"/>
</dbReference>
<name>A0A9N9ITC8_9GLOM</name>